<name>A0A318LR71_9PSEU</name>
<evidence type="ECO:0000313" key="1">
    <source>
        <dbReference type="EMBL" id="PXY24103.1"/>
    </source>
</evidence>
<gene>
    <name evidence="1" type="ORF">BA062_28050</name>
</gene>
<protein>
    <submittedName>
        <fullName evidence="1">Polyketide cyclase</fullName>
    </submittedName>
</protein>
<organism evidence="1 2">
    <name type="scientific">Prauserella flavalba</name>
    <dbReference type="NCBI Taxonomy" id="1477506"/>
    <lineage>
        <taxon>Bacteria</taxon>
        <taxon>Bacillati</taxon>
        <taxon>Actinomycetota</taxon>
        <taxon>Actinomycetes</taxon>
        <taxon>Pseudonocardiales</taxon>
        <taxon>Pseudonocardiaceae</taxon>
        <taxon>Prauserella</taxon>
    </lineage>
</organism>
<dbReference type="AlphaFoldDB" id="A0A318LR71"/>
<keyword evidence="2" id="KW-1185">Reference proteome</keyword>
<dbReference type="EMBL" id="MASU01000013">
    <property type="protein sequence ID" value="PXY24103.1"/>
    <property type="molecule type" value="Genomic_DNA"/>
</dbReference>
<dbReference type="Pfam" id="PF10604">
    <property type="entry name" value="Polyketide_cyc2"/>
    <property type="match status" value="1"/>
</dbReference>
<dbReference type="OrthoDB" id="191189at2"/>
<sequence length="140" mass="15363">MRFEVVRHIDATPDVVWAALADVERWPEWTDSVTSVRRLGTGPFQVGSEARVKQPRLAPQVWRVTELTEGRSFTWEARGPGLTTVGGHVLTENADGAVTATLSLEQRGPLAPVLGLVLGGMVRRYVTMEADGLKRVSERA</sequence>
<reference evidence="1 2" key="1">
    <citation type="submission" date="2016-07" db="EMBL/GenBank/DDBJ databases">
        <title>Draft genome sequence of Prauserella sp. YIM 121212, isolated from alkaline soil.</title>
        <authorList>
            <person name="Ruckert C."/>
            <person name="Albersmeier A."/>
            <person name="Jiang C.-L."/>
            <person name="Jiang Y."/>
            <person name="Kalinowski J."/>
            <person name="Schneider O."/>
            <person name="Winkler A."/>
            <person name="Zotchev S.B."/>
        </authorList>
    </citation>
    <scope>NUCLEOTIDE SEQUENCE [LARGE SCALE GENOMIC DNA]</scope>
    <source>
        <strain evidence="1 2">YIM 121212</strain>
    </source>
</reference>
<dbReference type="Gene3D" id="3.30.530.20">
    <property type="match status" value="1"/>
</dbReference>
<dbReference type="RefSeq" id="WP_110342025.1">
    <property type="nucleotide sequence ID" value="NZ_JBHVKT010000046.1"/>
</dbReference>
<dbReference type="InterPro" id="IPR019587">
    <property type="entry name" value="Polyketide_cyclase/dehydratase"/>
</dbReference>
<accession>A0A318LR71</accession>
<dbReference type="Proteomes" id="UP000247892">
    <property type="component" value="Unassembled WGS sequence"/>
</dbReference>
<dbReference type="CDD" id="cd08862">
    <property type="entry name" value="SRPBCC_Smu440-like"/>
    <property type="match status" value="1"/>
</dbReference>
<dbReference type="SUPFAM" id="SSF55961">
    <property type="entry name" value="Bet v1-like"/>
    <property type="match status" value="1"/>
</dbReference>
<evidence type="ECO:0000313" key="2">
    <source>
        <dbReference type="Proteomes" id="UP000247892"/>
    </source>
</evidence>
<comment type="caution">
    <text evidence="1">The sequence shown here is derived from an EMBL/GenBank/DDBJ whole genome shotgun (WGS) entry which is preliminary data.</text>
</comment>
<proteinExistence type="predicted"/>
<dbReference type="InterPro" id="IPR023393">
    <property type="entry name" value="START-like_dom_sf"/>
</dbReference>